<dbReference type="Proteomes" id="UP001596074">
    <property type="component" value="Unassembled WGS sequence"/>
</dbReference>
<dbReference type="PIRSF" id="PIRSF006603">
    <property type="entry name" value="DinF"/>
    <property type="match status" value="1"/>
</dbReference>
<dbReference type="PANTHER" id="PTHR42893:SF46">
    <property type="entry name" value="PROTEIN DETOXIFICATION 44, CHLOROPLASTIC"/>
    <property type="match status" value="1"/>
</dbReference>
<feature type="transmembrane region" description="Helical" evidence="8">
    <location>
        <begin position="134"/>
        <end position="158"/>
    </location>
</feature>
<feature type="transmembrane region" description="Helical" evidence="8">
    <location>
        <begin position="15"/>
        <end position="33"/>
    </location>
</feature>
<feature type="transmembrane region" description="Helical" evidence="8">
    <location>
        <begin position="97"/>
        <end position="114"/>
    </location>
</feature>
<organism evidence="9 10">
    <name type="scientific">Actinomadura rugatobispora</name>
    <dbReference type="NCBI Taxonomy" id="1994"/>
    <lineage>
        <taxon>Bacteria</taxon>
        <taxon>Bacillati</taxon>
        <taxon>Actinomycetota</taxon>
        <taxon>Actinomycetes</taxon>
        <taxon>Streptosporangiales</taxon>
        <taxon>Thermomonosporaceae</taxon>
        <taxon>Actinomadura</taxon>
    </lineage>
</organism>
<feature type="transmembrane region" description="Helical" evidence="8">
    <location>
        <begin position="347"/>
        <end position="369"/>
    </location>
</feature>
<feature type="transmembrane region" description="Helical" evidence="8">
    <location>
        <begin position="314"/>
        <end position="335"/>
    </location>
</feature>
<evidence type="ECO:0000313" key="9">
    <source>
        <dbReference type="EMBL" id="MFC5744987.1"/>
    </source>
</evidence>
<feature type="transmembrane region" description="Helical" evidence="8">
    <location>
        <begin position="165"/>
        <end position="188"/>
    </location>
</feature>
<feature type="transmembrane region" description="Helical" evidence="8">
    <location>
        <begin position="53"/>
        <end position="76"/>
    </location>
</feature>
<gene>
    <name evidence="9" type="ORF">ACFPZN_05095</name>
</gene>
<dbReference type="CDD" id="cd13136">
    <property type="entry name" value="MATE_DinF_like"/>
    <property type="match status" value="1"/>
</dbReference>
<evidence type="ECO:0000256" key="7">
    <source>
        <dbReference type="ARBA" id="ARBA00023136"/>
    </source>
</evidence>
<evidence type="ECO:0000313" key="10">
    <source>
        <dbReference type="Proteomes" id="UP001596074"/>
    </source>
</evidence>
<accession>A0ABW0ZRN3</accession>
<comment type="subcellular location">
    <subcellularLocation>
        <location evidence="1">Cell membrane</location>
        <topology evidence="1">Multi-pass membrane protein</topology>
    </subcellularLocation>
</comment>
<evidence type="ECO:0000256" key="2">
    <source>
        <dbReference type="ARBA" id="ARBA00010199"/>
    </source>
</evidence>
<reference evidence="10" key="1">
    <citation type="journal article" date="2019" name="Int. J. Syst. Evol. Microbiol.">
        <title>The Global Catalogue of Microorganisms (GCM) 10K type strain sequencing project: providing services to taxonomists for standard genome sequencing and annotation.</title>
        <authorList>
            <consortium name="The Broad Institute Genomics Platform"/>
            <consortium name="The Broad Institute Genome Sequencing Center for Infectious Disease"/>
            <person name="Wu L."/>
            <person name="Ma J."/>
        </authorList>
    </citation>
    <scope>NUCLEOTIDE SEQUENCE [LARGE SCALE GENOMIC DNA]</scope>
    <source>
        <strain evidence="10">KCTC 42087</strain>
    </source>
</reference>
<evidence type="ECO:0000256" key="3">
    <source>
        <dbReference type="ARBA" id="ARBA00022448"/>
    </source>
</evidence>
<dbReference type="InterPro" id="IPR002528">
    <property type="entry name" value="MATE_fam"/>
</dbReference>
<keyword evidence="3" id="KW-0813">Transport</keyword>
<keyword evidence="7 8" id="KW-0472">Membrane</keyword>
<evidence type="ECO:0000256" key="5">
    <source>
        <dbReference type="ARBA" id="ARBA00022692"/>
    </source>
</evidence>
<comment type="caution">
    <text evidence="9">The sequence shown here is derived from an EMBL/GenBank/DDBJ whole genome shotgun (WGS) entry which is preliminary data.</text>
</comment>
<evidence type="ECO:0000256" key="1">
    <source>
        <dbReference type="ARBA" id="ARBA00004651"/>
    </source>
</evidence>
<dbReference type="PANTHER" id="PTHR42893">
    <property type="entry name" value="PROTEIN DETOXIFICATION 44, CHLOROPLASTIC-RELATED"/>
    <property type="match status" value="1"/>
</dbReference>
<keyword evidence="6 8" id="KW-1133">Transmembrane helix</keyword>
<dbReference type="NCBIfam" id="TIGR00797">
    <property type="entry name" value="matE"/>
    <property type="match status" value="1"/>
</dbReference>
<keyword evidence="5 8" id="KW-0812">Transmembrane</keyword>
<feature type="transmembrane region" description="Helical" evidence="8">
    <location>
        <begin position="228"/>
        <end position="253"/>
    </location>
</feature>
<dbReference type="Pfam" id="PF01554">
    <property type="entry name" value="MatE"/>
    <property type="match status" value="2"/>
</dbReference>
<dbReference type="InterPro" id="IPR044644">
    <property type="entry name" value="DinF-like"/>
</dbReference>
<dbReference type="EMBL" id="JBHSON010000005">
    <property type="protein sequence ID" value="MFC5744987.1"/>
    <property type="molecule type" value="Genomic_DNA"/>
</dbReference>
<keyword evidence="10" id="KW-1185">Reference proteome</keyword>
<evidence type="ECO:0000256" key="4">
    <source>
        <dbReference type="ARBA" id="ARBA00022475"/>
    </source>
</evidence>
<evidence type="ECO:0000256" key="6">
    <source>
        <dbReference type="ARBA" id="ARBA00022989"/>
    </source>
</evidence>
<feature type="transmembrane region" description="Helical" evidence="8">
    <location>
        <begin position="194"/>
        <end position="216"/>
    </location>
</feature>
<name>A0ABW0ZRN3_9ACTN</name>
<evidence type="ECO:0000256" key="8">
    <source>
        <dbReference type="SAM" id="Phobius"/>
    </source>
</evidence>
<dbReference type="InterPro" id="IPR048279">
    <property type="entry name" value="MdtK-like"/>
</dbReference>
<feature type="transmembrane region" description="Helical" evidence="8">
    <location>
        <begin position="408"/>
        <end position="427"/>
    </location>
</feature>
<sequence length="442" mass="45852">MAGLPLRANKHDREILRLAIPAFGALVAEPLFLLTDSAIVGHLGTAQLGGLGVAGQALATLVYLCVFLAYGTTAGVARQVGAGDLRAAVRQGIDGMWLALGLGLLLIAVCWPLAPWIVDLFGASPSVAPYARTYLTVSLIGIPGMLVVLAGTGVLRGLQDTRTPLLVSIGGFGANLVLNVVFVLWLGWGIAGSAWGTVLAQTGSAVVYVVVVLRAARRHGAPIRPDLAGLRGAVSAGVHLVLRTAALRIVLIVGTSIAARMGDPEIAAYQVGYQVWNLMVFALDAIAIAGQAITGRHLGAADVPATRSATRRMVQWGAACGVVFGIAVLAVRPWLPALFSPDDQVRNLLLGSLILVALLQPIAGVVFVLDGILIGAGDGPYLAVTSVIATLAFLPAALLAYWADAGLIGLWLAIGLWMVTRLITLGLRARGDAWLVTGAVRR</sequence>
<dbReference type="RefSeq" id="WP_378280612.1">
    <property type="nucleotide sequence ID" value="NZ_JBHSON010000005.1"/>
</dbReference>
<protein>
    <submittedName>
        <fullName evidence="9">MATE family efflux transporter</fullName>
    </submittedName>
</protein>
<comment type="similarity">
    <text evidence="2">Belongs to the multi antimicrobial extrusion (MATE) (TC 2.A.66.1) family.</text>
</comment>
<proteinExistence type="inferred from homology"/>
<feature type="transmembrane region" description="Helical" evidence="8">
    <location>
        <begin position="273"/>
        <end position="293"/>
    </location>
</feature>
<feature type="transmembrane region" description="Helical" evidence="8">
    <location>
        <begin position="381"/>
        <end position="402"/>
    </location>
</feature>
<keyword evidence="4" id="KW-1003">Cell membrane</keyword>